<dbReference type="PATRIC" id="fig|874156.12.peg.490"/>
<organism evidence="1 2">
    <name type="scientific">Aurantiacibacter marinus</name>
    <dbReference type="NCBI Taxonomy" id="874156"/>
    <lineage>
        <taxon>Bacteria</taxon>
        <taxon>Pseudomonadati</taxon>
        <taxon>Pseudomonadota</taxon>
        <taxon>Alphaproteobacteria</taxon>
        <taxon>Sphingomonadales</taxon>
        <taxon>Erythrobacteraceae</taxon>
        <taxon>Aurantiacibacter</taxon>
    </lineage>
</organism>
<sequence length="72" mass="8317">MQVGKSYRVVLDTPAICMAGFVCGEQVTLRHVGYSHYDCSHIYLFDTKEGAERRFWLHDDSGLEELTNMFLE</sequence>
<dbReference type="EMBL" id="LBHU01000001">
    <property type="protein sequence ID" value="KLI64459.1"/>
    <property type="molecule type" value="Genomic_DNA"/>
</dbReference>
<proteinExistence type="predicted"/>
<dbReference type="RefSeq" id="WP_047092323.1">
    <property type="nucleotide sequence ID" value="NZ_LBHU01000001.1"/>
</dbReference>
<protein>
    <submittedName>
        <fullName evidence="1">Uncharacterized protein</fullName>
    </submittedName>
</protein>
<accession>A0A0H0XQ54</accession>
<dbReference type="AlphaFoldDB" id="A0A0H0XQ54"/>
<evidence type="ECO:0000313" key="1">
    <source>
        <dbReference type="EMBL" id="KLI64459.1"/>
    </source>
</evidence>
<gene>
    <name evidence="1" type="ORF">AAV99_02350</name>
</gene>
<comment type="caution">
    <text evidence="1">The sequence shown here is derived from an EMBL/GenBank/DDBJ whole genome shotgun (WGS) entry which is preliminary data.</text>
</comment>
<name>A0A0H0XQ54_9SPHN</name>
<reference evidence="1 2" key="1">
    <citation type="submission" date="2015-04" db="EMBL/GenBank/DDBJ databases">
        <title>The draft genome sequence of Erythrobacter marinus HWDM-33.</title>
        <authorList>
            <person name="Zhuang L."/>
            <person name="Liu Y."/>
            <person name="Shao Z."/>
        </authorList>
    </citation>
    <scope>NUCLEOTIDE SEQUENCE [LARGE SCALE GENOMIC DNA]</scope>
    <source>
        <strain evidence="1 2">HWDM-33</strain>
    </source>
</reference>
<dbReference type="Proteomes" id="UP000053455">
    <property type="component" value="Unassembled WGS sequence"/>
</dbReference>
<dbReference type="STRING" id="874156.GCA_001021555_00810"/>
<evidence type="ECO:0000313" key="2">
    <source>
        <dbReference type="Proteomes" id="UP000053455"/>
    </source>
</evidence>
<keyword evidence="2" id="KW-1185">Reference proteome</keyword>